<dbReference type="Proteomes" id="UP000504610">
    <property type="component" value="Unplaced"/>
</dbReference>
<reference evidence="2" key="1">
    <citation type="submission" date="2025-08" db="UniProtKB">
        <authorList>
            <consortium name="RefSeq"/>
        </authorList>
    </citation>
    <scope>IDENTIFICATION</scope>
    <source>
        <tissue evidence="2">Leaf</tissue>
    </source>
</reference>
<dbReference type="OrthoDB" id="1021825at2759"/>
<name>A0A9W3CQT7_RAPSA</name>
<evidence type="ECO:0000313" key="1">
    <source>
        <dbReference type="Proteomes" id="UP000504610"/>
    </source>
</evidence>
<dbReference type="AlphaFoldDB" id="A0A9W3CQT7"/>
<organism evidence="1 2">
    <name type="scientific">Raphanus sativus</name>
    <name type="common">Radish</name>
    <name type="synonym">Raphanus raphanistrum var. sativus</name>
    <dbReference type="NCBI Taxonomy" id="3726"/>
    <lineage>
        <taxon>Eukaryota</taxon>
        <taxon>Viridiplantae</taxon>
        <taxon>Streptophyta</taxon>
        <taxon>Embryophyta</taxon>
        <taxon>Tracheophyta</taxon>
        <taxon>Spermatophyta</taxon>
        <taxon>Magnoliopsida</taxon>
        <taxon>eudicotyledons</taxon>
        <taxon>Gunneridae</taxon>
        <taxon>Pentapetalae</taxon>
        <taxon>rosids</taxon>
        <taxon>malvids</taxon>
        <taxon>Brassicales</taxon>
        <taxon>Brassicaceae</taxon>
        <taxon>Brassiceae</taxon>
        <taxon>Raphanus</taxon>
    </lineage>
</organism>
<dbReference type="KEGG" id="rsz:130503319"/>
<protein>
    <submittedName>
        <fullName evidence="2">Uncharacterized protein LOC130503319</fullName>
    </submittedName>
</protein>
<dbReference type="GeneID" id="130503319"/>
<dbReference type="RefSeq" id="XP_056853977.1">
    <property type="nucleotide sequence ID" value="XM_056997997.1"/>
</dbReference>
<gene>
    <name evidence="2" type="primary">LOC130503319</name>
</gene>
<sequence>MGKTQAFGRTLGLMRNRLGHSLLLAAYMVAIRYRHLAKDGSCPRCGASKETANHWALNASDGNPYLKLGPWIMWRLWKSRNAFYYRGEDYEPSSVILKAQEDLDEWNSRDDLEEKAVNTVPEMRGEERWTPLPHEWLKCNSDGAWDKRRSTVVLDGS</sequence>
<accession>A0A9W3CQT7</accession>
<evidence type="ECO:0000313" key="2">
    <source>
        <dbReference type="RefSeq" id="XP_056853977.1"/>
    </source>
</evidence>
<proteinExistence type="predicted"/>
<keyword evidence="1" id="KW-1185">Reference proteome</keyword>